<keyword evidence="2" id="KW-0812">Transmembrane</keyword>
<dbReference type="OrthoDB" id="126772at2759"/>
<evidence type="ECO:0000259" key="3">
    <source>
        <dbReference type="PROSITE" id="PS51121"/>
    </source>
</evidence>
<gene>
    <name evidence="4" type="ORF">MGAL_10B030839</name>
</gene>
<organism evidence="4 5">
    <name type="scientific">Mytilus galloprovincialis</name>
    <name type="common">Mediterranean mussel</name>
    <dbReference type="NCBI Taxonomy" id="29158"/>
    <lineage>
        <taxon>Eukaryota</taxon>
        <taxon>Metazoa</taxon>
        <taxon>Spiralia</taxon>
        <taxon>Lophotrochozoa</taxon>
        <taxon>Mollusca</taxon>
        <taxon>Bivalvia</taxon>
        <taxon>Autobranchia</taxon>
        <taxon>Pteriomorphia</taxon>
        <taxon>Mytilida</taxon>
        <taxon>Mytiloidea</taxon>
        <taxon>Mytilidae</taxon>
        <taxon>Mytilinae</taxon>
        <taxon>Mytilus</taxon>
    </lineage>
</organism>
<evidence type="ECO:0000256" key="1">
    <source>
        <dbReference type="PROSITE-ProRule" id="PRU00443"/>
    </source>
</evidence>
<proteinExistence type="predicted"/>
<comment type="caution">
    <text evidence="1">Lacks conserved residue(s) required for the propagation of feature annotation.</text>
</comment>
<keyword evidence="2" id="KW-1133">Transmembrane helix</keyword>
<dbReference type="GO" id="GO:0043236">
    <property type="term" value="F:laminin binding"/>
    <property type="evidence" value="ECO:0007669"/>
    <property type="project" value="InterPro"/>
</dbReference>
<dbReference type="GO" id="GO:0005886">
    <property type="term" value="C:plasma membrane"/>
    <property type="evidence" value="ECO:0007669"/>
    <property type="project" value="GOC"/>
</dbReference>
<evidence type="ECO:0000256" key="2">
    <source>
        <dbReference type="SAM" id="Phobius"/>
    </source>
</evidence>
<name>A0A8B6FQ65_MYTGA</name>
<sequence length="116" mass="13537">MEFVHFSVLQIFLLILSFYFVVGNIKNGCIEKSLEAREEEARIVVTATVKNLMLDTKHPGMVMGEVEIKRVFKGGAILNNFIKPTRNRIRHRRLHQRIQVEGFRDPKICDSDIRRI</sequence>
<dbReference type="PROSITE" id="PS51121">
    <property type="entry name" value="NTA"/>
    <property type="match status" value="1"/>
</dbReference>
<evidence type="ECO:0000313" key="4">
    <source>
        <dbReference type="EMBL" id="VDI52946.1"/>
    </source>
</evidence>
<feature type="transmembrane region" description="Helical" evidence="2">
    <location>
        <begin position="6"/>
        <end position="25"/>
    </location>
</feature>
<comment type="caution">
    <text evidence="4">The sequence shown here is derived from an EMBL/GenBank/DDBJ whole genome shotgun (WGS) entry which is preliminary data.</text>
</comment>
<keyword evidence="2" id="KW-0472">Membrane</keyword>
<dbReference type="InterPro" id="IPR008993">
    <property type="entry name" value="TIMP-like_OB-fold"/>
</dbReference>
<reference evidence="4" key="1">
    <citation type="submission" date="2018-11" db="EMBL/GenBank/DDBJ databases">
        <authorList>
            <person name="Alioto T."/>
            <person name="Alioto T."/>
        </authorList>
    </citation>
    <scope>NUCLEOTIDE SEQUENCE</scope>
</reference>
<dbReference type="SUPFAM" id="SSF50242">
    <property type="entry name" value="TIMP-like"/>
    <property type="match status" value="1"/>
</dbReference>
<evidence type="ECO:0000313" key="5">
    <source>
        <dbReference type="Proteomes" id="UP000596742"/>
    </source>
</evidence>
<dbReference type="InterPro" id="IPR004850">
    <property type="entry name" value="NtA_dom"/>
</dbReference>
<dbReference type="Gene3D" id="2.40.50.120">
    <property type="match status" value="1"/>
</dbReference>
<keyword evidence="5" id="KW-1185">Reference proteome</keyword>
<feature type="domain" description="NtA" evidence="3">
    <location>
        <begin position="29"/>
        <end position="116"/>
    </location>
</feature>
<protein>
    <recommendedName>
        <fullName evidence="3">NtA domain-containing protein</fullName>
    </recommendedName>
</protein>
<accession>A0A8B6FQ65</accession>
<dbReference type="AlphaFoldDB" id="A0A8B6FQ65"/>
<dbReference type="EMBL" id="UYJE01007246">
    <property type="protein sequence ID" value="VDI52946.1"/>
    <property type="molecule type" value="Genomic_DNA"/>
</dbReference>
<dbReference type="GO" id="GO:0043113">
    <property type="term" value="P:receptor clustering"/>
    <property type="evidence" value="ECO:0007669"/>
    <property type="project" value="InterPro"/>
</dbReference>
<dbReference type="Pfam" id="PF03146">
    <property type="entry name" value="NtA"/>
    <property type="match status" value="1"/>
</dbReference>
<dbReference type="Proteomes" id="UP000596742">
    <property type="component" value="Unassembled WGS sequence"/>
</dbReference>